<keyword evidence="3" id="KW-1185">Reference proteome</keyword>
<evidence type="ECO:0008006" key="4">
    <source>
        <dbReference type="Google" id="ProtNLM"/>
    </source>
</evidence>
<dbReference type="Proteomes" id="UP001597361">
    <property type="component" value="Unassembled WGS sequence"/>
</dbReference>
<dbReference type="InterPro" id="IPR008983">
    <property type="entry name" value="Tumour_necrosis_fac-like_dom"/>
</dbReference>
<dbReference type="Gene3D" id="2.60.120.40">
    <property type="match status" value="1"/>
</dbReference>
<comment type="caution">
    <text evidence="2">The sequence shown here is derived from an EMBL/GenBank/DDBJ whole genome shotgun (WGS) entry which is preliminary data.</text>
</comment>
<keyword evidence="1" id="KW-0732">Signal</keyword>
<gene>
    <name evidence="2" type="ORF">ACFSKL_10935</name>
</gene>
<organism evidence="2 3">
    <name type="scientific">Belliella marina</name>
    <dbReference type="NCBI Taxonomy" id="1644146"/>
    <lineage>
        <taxon>Bacteria</taxon>
        <taxon>Pseudomonadati</taxon>
        <taxon>Bacteroidota</taxon>
        <taxon>Cytophagia</taxon>
        <taxon>Cytophagales</taxon>
        <taxon>Cyclobacteriaceae</taxon>
        <taxon>Belliella</taxon>
    </lineage>
</organism>
<sequence>MKYHILCLWTVFFLFATISHAQTRIGTTTPGATLEVAGNPANTSAMDGIIPPKITGNQLAAKTYTAAQIGAIVYATSAPDSQTGQVVNVNQEGVYAFNGTEWVKLAATTVGFIPTVVATGKSVPFTEFQPTGTAMILTNEVSMRTGSGLDGSGTFTATNPGFYQINIHAEYRSNLGQNITFFIGNSACADACTDSNGISLNNYLTRGGSAFWNSLNASGILYLNPGESIGPVILARGGGASFDPEHRARNFNIVIQHVGL</sequence>
<evidence type="ECO:0000313" key="2">
    <source>
        <dbReference type="EMBL" id="MFD2035310.1"/>
    </source>
</evidence>
<dbReference type="EMBL" id="JBHUHR010000031">
    <property type="protein sequence ID" value="MFD2035310.1"/>
    <property type="molecule type" value="Genomic_DNA"/>
</dbReference>
<evidence type="ECO:0000256" key="1">
    <source>
        <dbReference type="SAM" id="SignalP"/>
    </source>
</evidence>
<protein>
    <recommendedName>
        <fullName evidence="4">C1q domain-containing protein</fullName>
    </recommendedName>
</protein>
<proteinExistence type="predicted"/>
<accession>A0ABW4VRB3</accession>
<feature type="chain" id="PRO_5046951802" description="C1q domain-containing protein" evidence="1">
    <location>
        <begin position="22"/>
        <end position="260"/>
    </location>
</feature>
<feature type="signal peptide" evidence="1">
    <location>
        <begin position="1"/>
        <end position="21"/>
    </location>
</feature>
<reference evidence="3" key="1">
    <citation type="journal article" date="2019" name="Int. J. Syst. Evol. Microbiol.">
        <title>The Global Catalogue of Microorganisms (GCM) 10K type strain sequencing project: providing services to taxonomists for standard genome sequencing and annotation.</title>
        <authorList>
            <consortium name="The Broad Institute Genomics Platform"/>
            <consortium name="The Broad Institute Genome Sequencing Center for Infectious Disease"/>
            <person name="Wu L."/>
            <person name="Ma J."/>
        </authorList>
    </citation>
    <scope>NUCLEOTIDE SEQUENCE [LARGE SCALE GENOMIC DNA]</scope>
    <source>
        <strain evidence="3">CGMCC 1.15180</strain>
    </source>
</reference>
<dbReference type="RefSeq" id="WP_376886193.1">
    <property type="nucleotide sequence ID" value="NZ_JBHUHR010000031.1"/>
</dbReference>
<evidence type="ECO:0000313" key="3">
    <source>
        <dbReference type="Proteomes" id="UP001597361"/>
    </source>
</evidence>
<name>A0ABW4VRB3_9BACT</name>